<dbReference type="RefSeq" id="WP_216521722.1">
    <property type="nucleotide sequence ID" value="NZ_JAHLPM010000020.1"/>
</dbReference>
<dbReference type="PROSITE" id="PS51736">
    <property type="entry name" value="RECOMBINASES_3"/>
    <property type="match status" value="1"/>
</dbReference>
<dbReference type="CDD" id="cd00338">
    <property type="entry name" value="Ser_Recombinase"/>
    <property type="match status" value="1"/>
</dbReference>
<accession>A0ABS6ECB0</accession>
<dbReference type="InterPro" id="IPR050639">
    <property type="entry name" value="SSR_resolvase"/>
</dbReference>
<dbReference type="SMART" id="SM00857">
    <property type="entry name" value="Resolvase"/>
    <property type="match status" value="1"/>
</dbReference>
<dbReference type="EMBL" id="JAHLPM010000020">
    <property type="protein sequence ID" value="MBU5439869.1"/>
    <property type="molecule type" value="Genomic_DNA"/>
</dbReference>
<protein>
    <submittedName>
        <fullName evidence="3">Recombinase family protein</fullName>
    </submittedName>
</protein>
<dbReference type="InterPro" id="IPR006119">
    <property type="entry name" value="Resolv_N"/>
</dbReference>
<keyword evidence="4" id="KW-1185">Reference proteome</keyword>
<gene>
    <name evidence="3" type="ORF">KQI42_17780</name>
</gene>
<feature type="domain" description="Resolvase/invertase-type recombinase catalytic" evidence="2">
    <location>
        <begin position="20"/>
        <end position="119"/>
    </location>
</feature>
<sequence length="230" mass="26875">MKKITIIPATNSLESNGKLKVAAYCRVSTERESQRSSIDLQIRHYTELIQNNPEWDFVGLFYDYESGLRKDKRNGLDAMLKKAYKGEIDYIITKSISRLSRNVLDILIIIRGLKARGINKQNIWGICQIIHKTMLRNIGICYKMIITMLFISLLFTWGYNMSIVNELLGITKGEIENLNSGEVFLLRDLFKGYEWNRVSHSDRLVLSTLFINYIRTDDRKVYKRFIDQFA</sequence>
<dbReference type="Pfam" id="PF07205">
    <property type="entry name" value="DUF1413"/>
    <property type="match status" value="1"/>
</dbReference>
<feature type="transmembrane region" description="Helical" evidence="1">
    <location>
        <begin position="140"/>
        <end position="159"/>
    </location>
</feature>
<dbReference type="PANTHER" id="PTHR30461">
    <property type="entry name" value="DNA-INVERTASE FROM LAMBDOID PROPHAGE"/>
    <property type="match status" value="1"/>
</dbReference>
<keyword evidence="1" id="KW-0472">Membrane</keyword>
<dbReference type="Proteomes" id="UP000749471">
    <property type="component" value="Unassembled WGS sequence"/>
</dbReference>
<dbReference type="InterPro" id="IPR010813">
    <property type="entry name" value="DUF1413"/>
</dbReference>
<reference evidence="3 4" key="1">
    <citation type="submission" date="2021-06" db="EMBL/GenBank/DDBJ databases">
        <authorList>
            <person name="Sun Q."/>
            <person name="Li D."/>
        </authorList>
    </citation>
    <scope>NUCLEOTIDE SEQUENCE [LARGE SCALE GENOMIC DNA]</scope>
    <source>
        <strain evidence="3 4">MSJ-40</strain>
    </source>
</reference>
<organism evidence="3 4">
    <name type="scientific">Tissierella simiarum</name>
    <dbReference type="NCBI Taxonomy" id="2841534"/>
    <lineage>
        <taxon>Bacteria</taxon>
        <taxon>Bacillati</taxon>
        <taxon>Bacillota</taxon>
        <taxon>Tissierellia</taxon>
        <taxon>Tissierellales</taxon>
        <taxon>Tissierellaceae</taxon>
        <taxon>Tissierella</taxon>
    </lineage>
</organism>
<keyword evidence="1" id="KW-1133">Transmembrane helix</keyword>
<name>A0ABS6ECB0_9FIRM</name>
<dbReference type="PANTHER" id="PTHR30461:SF23">
    <property type="entry name" value="DNA RECOMBINASE-RELATED"/>
    <property type="match status" value="1"/>
</dbReference>
<evidence type="ECO:0000313" key="4">
    <source>
        <dbReference type="Proteomes" id="UP000749471"/>
    </source>
</evidence>
<dbReference type="Pfam" id="PF00239">
    <property type="entry name" value="Resolvase"/>
    <property type="match status" value="1"/>
</dbReference>
<comment type="caution">
    <text evidence="3">The sequence shown here is derived from an EMBL/GenBank/DDBJ whole genome shotgun (WGS) entry which is preliminary data.</text>
</comment>
<keyword evidence="1" id="KW-0812">Transmembrane</keyword>
<proteinExistence type="predicted"/>
<evidence type="ECO:0000259" key="2">
    <source>
        <dbReference type="PROSITE" id="PS51736"/>
    </source>
</evidence>
<evidence type="ECO:0000256" key="1">
    <source>
        <dbReference type="SAM" id="Phobius"/>
    </source>
</evidence>
<evidence type="ECO:0000313" key="3">
    <source>
        <dbReference type="EMBL" id="MBU5439869.1"/>
    </source>
</evidence>